<feature type="domain" description="HPr kinase/phosphorylase C-terminal" evidence="1">
    <location>
        <begin position="8"/>
        <end position="129"/>
    </location>
</feature>
<gene>
    <name evidence="2" type="ORF">SAMN02745157_2619</name>
</gene>
<protein>
    <submittedName>
        <fullName evidence="2">HPr Serine kinase C-terminal domain-containing protein</fullName>
    </submittedName>
</protein>
<dbReference type="CDD" id="cd01918">
    <property type="entry name" value="HprK_C"/>
    <property type="match status" value="1"/>
</dbReference>
<reference evidence="2 3" key="1">
    <citation type="submission" date="2016-11" db="EMBL/GenBank/DDBJ databases">
        <authorList>
            <person name="Jaros S."/>
            <person name="Januszkiewicz K."/>
            <person name="Wedrychowicz H."/>
        </authorList>
    </citation>
    <scope>NUCLEOTIDE SEQUENCE [LARGE SCALE GENOMIC DNA]</scope>
    <source>
        <strain evidence="2 3">DSM 19436</strain>
    </source>
</reference>
<dbReference type="SUPFAM" id="SSF53795">
    <property type="entry name" value="PEP carboxykinase-like"/>
    <property type="match status" value="1"/>
</dbReference>
<evidence type="ECO:0000313" key="2">
    <source>
        <dbReference type="EMBL" id="SHF64031.1"/>
    </source>
</evidence>
<name>A0A1M5DAP9_9HYPH</name>
<dbReference type="STRING" id="1122133.SAMN02745157_2619"/>
<keyword evidence="2" id="KW-0808">Transferase</keyword>
<dbReference type="RefSeq" id="WP_073053319.1">
    <property type="nucleotide sequence ID" value="NZ_FQUP01000002.1"/>
</dbReference>
<proteinExistence type="predicted"/>
<keyword evidence="3" id="KW-1185">Reference proteome</keyword>
<keyword evidence="2" id="KW-0418">Kinase</keyword>
<dbReference type="EMBL" id="FQUP01000002">
    <property type="protein sequence ID" value="SHF64031.1"/>
    <property type="molecule type" value="Genomic_DNA"/>
</dbReference>
<dbReference type="AlphaFoldDB" id="A0A1M5DAP9"/>
<dbReference type="GO" id="GO:0000155">
    <property type="term" value="F:phosphorelay sensor kinase activity"/>
    <property type="evidence" value="ECO:0007669"/>
    <property type="project" value="InterPro"/>
</dbReference>
<dbReference type="InterPro" id="IPR011104">
    <property type="entry name" value="Hpr_kin/Pase_C"/>
</dbReference>
<evidence type="ECO:0000313" key="3">
    <source>
        <dbReference type="Proteomes" id="UP000184485"/>
    </source>
</evidence>
<organism evidence="2 3">
    <name type="scientific">Kaistia soli DSM 19436</name>
    <dbReference type="NCBI Taxonomy" id="1122133"/>
    <lineage>
        <taxon>Bacteria</taxon>
        <taxon>Pseudomonadati</taxon>
        <taxon>Pseudomonadota</taxon>
        <taxon>Alphaproteobacteria</taxon>
        <taxon>Hyphomicrobiales</taxon>
        <taxon>Kaistiaceae</taxon>
        <taxon>Kaistia</taxon>
    </lineage>
</organism>
<dbReference type="InterPro" id="IPR027417">
    <property type="entry name" value="P-loop_NTPase"/>
</dbReference>
<sequence>MTAAAPPTIHASAALVDGTGVLVRGPSGSGKSSLVLALIMASPERNRLVADDRVVLTSIGGGIAAAPPETLAGRIEMRGYGIINLPYVAPQKIGLVVDLKPIEDIARLPSEVERTAWLGDVMLPRLTLPAGHPEGWIRVRAVLLGGLGMVNET</sequence>
<dbReference type="OrthoDB" id="8326226at2"/>
<dbReference type="Pfam" id="PF07475">
    <property type="entry name" value="Hpr_kinase_C"/>
    <property type="match status" value="1"/>
</dbReference>
<evidence type="ECO:0000259" key="1">
    <source>
        <dbReference type="Pfam" id="PF07475"/>
    </source>
</evidence>
<dbReference type="Gene3D" id="3.40.50.300">
    <property type="entry name" value="P-loop containing nucleotide triphosphate hydrolases"/>
    <property type="match status" value="1"/>
</dbReference>
<dbReference type="GO" id="GO:0005524">
    <property type="term" value="F:ATP binding"/>
    <property type="evidence" value="ECO:0007669"/>
    <property type="project" value="InterPro"/>
</dbReference>
<accession>A0A1M5DAP9</accession>
<dbReference type="Proteomes" id="UP000184485">
    <property type="component" value="Unassembled WGS sequence"/>
</dbReference>
<dbReference type="GO" id="GO:0006109">
    <property type="term" value="P:regulation of carbohydrate metabolic process"/>
    <property type="evidence" value="ECO:0007669"/>
    <property type="project" value="InterPro"/>
</dbReference>